<feature type="transmembrane region" description="Helical" evidence="2">
    <location>
        <begin position="1801"/>
        <end position="1825"/>
    </location>
</feature>
<evidence type="ECO:0000256" key="1">
    <source>
        <dbReference type="SAM" id="MobiDB-lite"/>
    </source>
</evidence>
<keyword evidence="5" id="KW-1185">Reference proteome</keyword>
<organism evidence="4 5">
    <name type="scientific">Meganyctiphanes norvegica</name>
    <name type="common">Northern krill</name>
    <name type="synonym">Thysanopoda norvegica</name>
    <dbReference type="NCBI Taxonomy" id="48144"/>
    <lineage>
        <taxon>Eukaryota</taxon>
        <taxon>Metazoa</taxon>
        <taxon>Ecdysozoa</taxon>
        <taxon>Arthropoda</taxon>
        <taxon>Crustacea</taxon>
        <taxon>Multicrustacea</taxon>
        <taxon>Malacostraca</taxon>
        <taxon>Eumalacostraca</taxon>
        <taxon>Eucarida</taxon>
        <taxon>Euphausiacea</taxon>
        <taxon>Euphausiidae</taxon>
        <taxon>Meganyctiphanes</taxon>
    </lineage>
</organism>
<feature type="region of interest" description="Disordered" evidence="1">
    <location>
        <begin position="88"/>
        <end position="108"/>
    </location>
</feature>
<proteinExistence type="predicted"/>
<keyword evidence="2" id="KW-0472">Membrane</keyword>
<feature type="signal peptide" evidence="3">
    <location>
        <begin position="1"/>
        <end position="28"/>
    </location>
</feature>
<comment type="caution">
    <text evidence="4">The sequence shown here is derived from an EMBL/GenBank/DDBJ whole genome shotgun (WGS) entry which is preliminary data.</text>
</comment>
<reference evidence="4 5" key="1">
    <citation type="submission" date="2024-05" db="EMBL/GenBank/DDBJ databases">
        <authorList>
            <person name="Wallberg A."/>
        </authorList>
    </citation>
    <scope>NUCLEOTIDE SEQUENCE [LARGE SCALE GENOMIC DNA]</scope>
</reference>
<keyword evidence="2" id="KW-1133">Transmembrane helix</keyword>
<sequence length="1918" mass="211854">MPNIISRIVKIYHFFFLLCLVSTHNVYSNDTETTKGVSGNENLNNTSASYLKDEGNLTKATSTSWDQEQDSSLRSVLDYNSEDILHRYEDENDNSSNNSIDNTDSINVDEDLSSTDKFVTTINPGYVPLNDTINTTNNLLIHKQKDPNGKTDPYQHSSILNTDNALLYSDYEISTNTMETGNGTAPDIRERETTSEYDNTVIANLGRSSTISYDYTKSSSDLLVKKVKASKDPFTIQDMVQGNSHRSTNELLTLQPLTSTGEIITEESTSVEYESYTDKSNNAMNSPTPHLDANLKSIVNISRKSTDTKETNTQVNSFSAASTDMLKTNYVNIDKDSTTENEYIGYTTDGIIDDNQATTSFFDMQTINSIVTNSKVGTINDSNTTEHIININGFSKENINTANTENLYEAAYYIYRRPEFSPPYNTNNGPITTPYDTNYDERNDNTIILSSTQDTPITNSSVSSYKTESYKMEESKEYVVIDRAEFEIDSNTDFAHNDSTEDKDNSNMFSTVIESDDIELDSKTESVNMENAEYEFDSNTEPTLINSAESKYKSNTDYDESISNSQISSLNKHSNSSLKSYESSTHANVINDLYKITNTTSEDLWQFNLKTEAITIPVRSNDDSYEVTNSKSENLLSSQILATTEAITSPVKSIDDSYEVANTKSEHLLSSDIPSTTEAITSPFRYFDDSYKVANTTSENVLSSQIHATTEAITRPVKSFDDSYEVANTKSENLLSSDIPSTTEAIIRPVKSFDDSYKVTNTTSGNLLSSQIHATTEAITRPFRSIDDSYEVANTKSEHYLLSKIHSTTEAITRPFRYFDDSYKVANTTSEHLLSSQIHSTTEAISSTVRSIDNSYNVTNATPEHLISPQFHSTPEYIAVTNFVIPIDDTYNIKNTTPEQLSFSQMPSIAEVATSSITEKSVGDSYNTNNIKSEDFLSSQIYSKPETITSTLRSIDDANNASNISTEHVSSSTFDSTPDVVTNIVISIDDLHTATSDRSKSLSSSQFHSTSEVVTSIVKSIDELYDFKNATSEQLSSSQTITSTLKTIDDSEAITSSVGPIGDSHIVTNIIFNNESSESRSTPEAITTSVQSSDNLYNETYATSAQMSSSHFQSPTENINSTVSYIDGSFNVTNNTSESVSSSESLLTFKDITSTLKYVDDSYNVAKTTSEHFSYSQIHSTTETITNSVRPIRDSYNSTNATSEKVNSITSQIQSTPETVPTTIVSFNDLIDTINTVPEQRNSTSLLQYSTPGSIISTVRHIEELNTGSNTLAIDNVFKDTTTHASVVDISHTPVVKSLNITEDSFINKSVLINPTVIYTKRPSIEPTISTQITWYDNTNSNVGTQITTDSDSSSTSITQYDHTLKTIISSTNYKYNTEATTNANDLDVVITDDNNLMKSTVYETVFNSNTLLNENASNGYTSTDSFVDSGISENESENSSDIFLLIDENDKNIHTEAEFTTSFTVQENNVTTTPIHVTTINDSESNNTEPNSMSIYDKNDVTGFSNFVGDSKNSVDRSLYTTISLNISEEEYIQSNITVKEVNGKNKFTVTNFTIENLSDIPVENSTMVSNEKFNLSFMSIETSNNNSTEPDNVLSAVIPSTSSTQLSGTTVVNDITSKNEFISEKVNLSEINYTSVSASSVATSIDVRTQSSINRLAEFIPQTSEATTHEVMASSTNQVNYISDIPFTKTTPNKPEDPATQPHVMEILGQPSSIPDNNQCVISNTSTCTTVNGVTSCKEESSSNCTKLLICETQNVTTCSLTENGSKICEQVQSKSNCISEGKRITATRICPLCISNPFPLWSTLASICLNVLLILVFALLLCKRRCCNGNKHYGGGPAIPPPLMHLNLQDRPISVRRSDHIYEDCFDIQLRARGQPSFVHVVRPGSSHESVNSIYNSNDFLEAPSTVAMQRKSFC</sequence>
<protein>
    <submittedName>
        <fullName evidence="4">Uncharacterized protein</fullName>
    </submittedName>
</protein>
<evidence type="ECO:0000256" key="3">
    <source>
        <dbReference type="SAM" id="SignalP"/>
    </source>
</evidence>
<gene>
    <name evidence="4" type="ORF">MNOR_LOCUS26502</name>
</gene>
<feature type="compositionally biased region" description="Low complexity" evidence="1">
    <location>
        <begin position="94"/>
        <end position="106"/>
    </location>
</feature>
<keyword evidence="2" id="KW-0812">Transmembrane</keyword>
<dbReference type="Proteomes" id="UP001497623">
    <property type="component" value="Unassembled WGS sequence"/>
</dbReference>
<evidence type="ECO:0000256" key="2">
    <source>
        <dbReference type="SAM" id="Phobius"/>
    </source>
</evidence>
<name>A0AAV2RMN6_MEGNR</name>
<feature type="chain" id="PRO_5043315377" evidence="3">
    <location>
        <begin position="29"/>
        <end position="1918"/>
    </location>
</feature>
<evidence type="ECO:0000313" key="4">
    <source>
        <dbReference type="EMBL" id="CAL4130395.1"/>
    </source>
</evidence>
<evidence type="ECO:0000313" key="5">
    <source>
        <dbReference type="Proteomes" id="UP001497623"/>
    </source>
</evidence>
<keyword evidence="3" id="KW-0732">Signal</keyword>
<accession>A0AAV2RMN6</accession>
<dbReference type="EMBL" id="CAXKWB010026560">
    <property type="protein sequence ID" value="CAL4130395.1"/>
    <property type="molecule type" value="Genomic_DNA"/>
</dbReference>